<protein>
    <recommendedName>
        <fullName evidence="5">TrbL/VirB6 plasmid conjugal transfer protein</fullName>
    </recommendedName>
</protein>
<feature type="region of interest" description="Disordered" evidence="1">
    <location>
        <begin position="682"/>
        <end position="709"/>
    </location>
</feature>
<proteinExistence type="predicted"/>
<accession>A0A2T4YZN1</accession>
<comment type="caution">
    <text evidence="3">The sequence shown here is derived from an EMBL/GenBank/DDBJ whole genome shotgun (WGS) entry which is preliminary data.</text>
</comment>
<reference evidence="3 4" key="1">
    <citation type="submission" date="2018-04" db="EMBL/GenBank/DDBJ databases">
        <title>Genomic Encyclopedia of Archaeal and Bacterial Type Strains, Phase II (KMG-II): from individual species to whole genera.</title>
        <authorList>
            <person name="Goeker M."/>
        </authorList>
    </citation>
    <scope>NUCLEOTIDE SEQUENCE [LARGE SCALE GENOMIC DNA]</scope>
    <source>
        <strain evidence="3 4">DSM 45169</strain>
    </source>
</reference>
<feature type="transmembrane region" description="Helical" evidence="2">
    <location>
        <begin position="393"/>
        <end position="414"/>
    </location>
</feature>
<evidence type="ECO:0000313" key="4">
    <source>
        <dbReference type="Proteomes" id="UP000241639"/>
    </source>
</evidence>
<feature type="transmembrane region" description="Helical" evidence="2">
    <location>
        <begin position="426"/>
        <end position="444"/>
    </location>
</feature>
<feature type="transmembrane region" description="Helical" evidence="2">
    <location>
        <begin position="331"/>
        <end position="355"/>
    </location>
</feature>
<sequence length="709" mass="81403">MEKCHNRLILLLLLGVMFWSFPSETSASSDLLPGEPIDSPFYEKYDRSAYKLDYVPKEDPSGIAETMEVQFYLFLNILLNLGWSLYLFLVEFTIRIVNWAFDKKLTNDLIDILGELFPALENTLWDNLWFLGASVAVLAAVLLWGSGKTQRSALVLAGMIILLAIVPSLLANFPAWIKTVNSVATDIGGEVLVKMVKADQGLFDNMSGQEMARLQRLAETNPQAYEQEMEERRKELEELKEKRGIHAVDDAIWKSLAYETYIVANCGDKEKCTKYIDELLALGDDDEQRREYLRHGDEEGSNKWIDEDGVSKNEDLKQFTKAGFPERATNAVVTGLLGLIPLLALVVFSFLTLYWTGIAMGFAILGVIFLLLAFWPGFGWGEVAYWTWRSFSALLMKLFYAIVLAVFLATWILIQPGGSHLQNLGLGGRIIVISFLLLGFWTAVESLRRKWINPPKLQGGSIAADGTGANDVNVAWDKTKQAIGMPTRLAAMGLKGLRRGHRYQKHRQNQRNIQRAHAENQAILHRMEAGAGAETQDKPQRRVRLRGAEVRQFDSGMAKESKQTFAAMKSEGYDPTQEEDRLAWLEKNPDEANQVSEIGRWSEKRLEKMKKKMSDFDGKTPPPARPQKNTPEYEVWEQSPRWRKHWGLYQKAKKQVNERYKQDYLDRYKKYERSVSRYFRQPPRYHQPSERAYLREYRKMARPQENEER</sequence>
<name>A0A2T4YZN1_9BACL</name>
<evidence type="ECO:0000313" key="3">
    <source>
        <dbReference type="EMBL" id="PTM52717.1"/>
    </source>
</evidence>
<evidence type="ECO:0000256" key="2">
    <source>
        <dbReference type="SAM" id="Phobius"/>
    </source>
</evidence>
<dbReference type="EMBL" id="PZZP01000005">
    <property type="protein sequence ID" value="PTM52717.1"/>
    <property type="molecule type" value="Genomic_DNA"/>
</dbReference>
<organism evidence="3 4">
    <name type="scientific">Desmospora activa DSM 45169</name>
    <dbReference type="NCBI Taxonomy" id="1121389"/>
    <lineage>
        <taxon>Bacteria</taxon>
        <taxon>Bacillati</taxon>
        <taxon>Bacillota</taxon>
        <taxon>Bacilli</taxon>
        <taxon>Bacillales</taxon>
        <taxon>Thermoactinomycetaceae</taxon>
        <taxon>Desmospora</taxon>
    </lineage>
</organism>
<keyword evidence="2" id="KW-0812">Transmembrane</keyword>
<dbReference type="RefSeq" id="WP_107728665.1">
    <property type="nucleotide sequence ID" value="NZ_PZZP01000005.1"/>
</dbReference>
<feature type="region of interest" description="Disordered" evidence="1">
    <location>
        <begin position="608"/>
        <end position="636"/>
    </location>
</feature>
<dbReference type="Proteomes" id="UP000241639">
    <property type="component" value="Unassembled WGS sequence"/>
</dbReference>
<feature type="transmembrane region" description="Helical" evidence="2">
    <location>
        <begin position="128"/>
        <end position="147"/>
    </location>
</feature>
<evidence type="ECO:0000256" key="1">
    <source>
        <dbReference type="SAM" id="MobiDB-lite"/>
    </source>
</evidence>
<feature type="transmembrane region" description="Helical" evidence="2">
    <location>
        <begin position="71"/>
        <end position="94"/>
    </location>
</feature>
<evidence type="ECO:0008006" key="5">
    <source>
        <dbReference type="Google" id="ProtNLM"/>
    </source>
</evidence>
<gene>
    <name evidence="3" type="ORF">C8J48_3710</name>
</gene>
<keyword evidence="2" id="KW-0472">Membrane</keyword>
<dbReference type="AlphaFoldDB" id="A0A2T4YZN1"/>
<feature type="transmembrane region" description="Helical" evidence="2">
    <location>
        <begin position="361"/>
        <end position="381"/>
    </location>
</feature>
<feature type="transmembrane region" description="Helical" evidence="2">
    <location>
        <begin position="153"/>
        <end position="173"/>
    </location>
</feature>
<feature type="compositionally biased region" description="Basic and acidic residues" evidence="1">
    <location>
        <begin position="687"/>
        <end position="709"/>
    </location>
</feature>
<feature type="compositionally biased region" description="Basic and acidic residues" evidence="1">
    <location>
        <begin position="608"/>
        <end position="618"/>
    </location>
</feature>
<dbReference type="OrthoDB" id="3004984at2"/>
<keyword evidence="4" id="KW-1185">Reference proteome</keyword>
<keyword evidence="2" id="KW-1133">Transmembrane helix</keyword>